<feature type="compositionally biased region" description="Low complexity" evidence="1">
    <location>
        <begin position="72"/>
        <end position="83"/>
    </location>
</feature>
<dbReference type="EMBL" id="CP136893">
    <property type="protein sequence ID" value="WOL05472.1"/>
    <property type="molecule type" value="Genomic_DNA"/>
</dbReference>
<feature type="compositionally biased region" description="Polar residues" evidence="1">
    <location>
        <begin position="92"/>
        <end position="102"/>
    </location>
</feature>
<sequence>MISSRRHLATRDTWTLEFFGKLRGNFGELKQALALHHFIFLPHTRTALPSPSMARMVADGFAKHLLRRRSSAASSSSAAAQQSPLFSRRVHGTNSEAIRPGTSSVLPDEVIDVKSTVVTVVPDEVSRTKSGVVTVVPEDAIHGRPENYWTPDSETGVFIPDQEHNDGDSTADDGARVAVAGGSPPSVLDQTVWIRHLEAEEVDKPNTDL</sequence>
<gene>
    <name evidence="2" type="ORF">Cni_G14201</name>
</gene>
<evidence type="ECO:0000313" key="3">
    <source>
        <dbReference type="Proteomes" id="UP001327560"/>
    </source>
</evidence>
<dbReference type="InterPro" id="IPR039291">
    <property type="entry name" value="At5g17165-like"/>
</dbReference>
<evidence type="ECO:0000313" key="2">
    <source>
        <dbReference type="EMBL" id="WOL05472.1"/>
    </source>
</evidence>
<reference evidence="2 3" key="1">
    <citation type="submission" date="2023-10" db="EMBL/GenBank/DDBJ databases">
        <title>Chromosome-scale genome assembly provides insights into flower coloration mechanisms of Canna indica.</title>
        <authorList>
            <person name="Li C."/>
        </authorList>
    </citation>
    <scope>NUCLEOTIDE SEQUENCE [LARGE SCALE GENOMIC DNA]</scope>
    <source>
        <tissue evidence="2">Flower</tissue>
    </source>
</reference>
<protein>
    <submittedName>
        <fullName evidence="2">Uncharacterized protein</fullName>
    </submittedName>
</protein>
<proteinExistence type="predicted"/>
<feature type="region of interest" description="Disordered" evidence="1">
    <location>
        <begin position="72"/>
        <end position="102"/>
    </location>
</feature>
<dbReference type="Proteomes" id="UP001327560">
    <property type="component" value="Chromosome 4"/>
</dbReference>
<name>A0AAQ3KBR3_9LILI</name>
<organism evidence="2 3">
    <name type="scientific">Canna indica</name>
    <name type="common">Indian-shot</name>
    <dbReference type="NCBI Taxonomy" id="4628"/>
    <lineage>
        <taxon>Eukaryota</taxon>
        <taxon>Viridiplantae</taxon>
        <taxon>Streptophyta</taxon>
        <taxon>Embryophyta</taxon>
        <taxon>Tracheophyta</taxon>
        <taxon>Spermatophyta</taxon>
        <taxon>Magnoliopsida</taxon>
        <taxon>Liliopsida</taxon>
        <taxon>Zingiberales</taxon>
        <taxon>Cannaceae</taxon>
        <taxon>Canna</taxon>
    </lineage>
</organism>
<accession>A0AAQ3KBR3</accession>
<keyword evidence="3" id="KW-1185">Reference proteome</keyword>
<dbReference type="PANTHER" id="PTHR35122">
    <property type="entry name" value="OSJNBA0093F12.14 PROTEIN"/>
    <property type="match status" value="1"/>
</dbReference>
<dbReference type="PANTHER" id="PTHR35122:SF1">
    <property type="entry name" value="OS03G0627000 PROTEIN"/>
    <property type="match status" value="1"/>
</dbReference>
<evidence type="ECO:0000256" key="1">
    <source>
        <dbReference type="SAM" id="MobiDB-lite"/>
    </source>
</evidence>
<dbReference type="Pfam" id="PF22272">
    <property type="entry name" value="LEA_3b"/>
    <property type="match status" value="1"/>
</dbReference>
<dbReference type="AlphaFoldDB" id="A0AAQ3KBR3"/>